<protein>
    <recommendedName>
        <fullName evidence="4">DUF4175 domain-containing protein</fullName>
    </recommendedName>
</protein>
<keyword evidence="1" id="KW-0812">Transmembrane</keyword>
<evidence type="ECO:0008006" key="4">
    <source>
        <dbReference type="Google" id="ProtNLM"/>
    </source>
</evidence>
<reference evidence="3" key="1">
    <citation type="submission" date="2017-09" db="EMBL/GenBank/DDBJ databases">
        <title>The Reconstruction of 2,631 Draft Metagenome-Assembled Genomes from the Global Oceans.</title>
        <authorList>
            <person name="Tully B.J."/>
            <person name="Graham E.D."/>
            <person name="Heidelberg J.F."/>
        </authorList>
    </citation>
    <scope>NUCLEOTIDE SEQUENCE [LARGE SCALE GENOMIC DNA]</scope>
</reference>
<evidence type="ECO:0000313" key="2">
    <source>
        <dbReference type="EMBL" id="MAH61962.1"/>
    </source>
</evidence>
<proteinExistence type="predicted"/>
<feature type="transmembrane region" description="Helical" evidence="1">
    <location>
        <begin position="24"/>
        <end position="43"/>
    </location>
</feature>
<name>A0A2D6YFK9_9DELT</name>
<keyword evidence="1" id="KW-1133">Transmembrane helix</keyword>
<keyword evidence="1" id="KW-0472">Membrane</keyword>
<evidence type="ECO:0000313" key="3">
    <source>
        <dbReference type="Proteomes" id="UP000226525"/>
    </source>
</evidence>
<gene>
    <name evidence="2" type="ORF">CMN54_00645</name>
</gene>
<dbReference type="AlphaFoldDB" id="A0A2D6YFK9"/>
<dbReference type="EMBL" id="NZEX01000006">
    <property type="protein sequence ID" value="MAH61962.1"/>
    <property type="molecule type" value="Genomic_DNA"/>
</dbReference>
<sequence>MPAAQALPSQRWFDQYCRNLRLQFAGRSCAGAACLLLASLLLQSPILPFLNFLIGSFAILAVCLIGTWLLHRPEYCLQKLYRLDPAFAEALQSSLQFRENPPVSLTTNIFLERFEKQLLECLEAEEAQKLLPPWRTLAGVALSLQIIVWVGGWWLPQYLINQGPTVAEALQIPHSYRILYPAYLNRDSKVFSMLPNELQIPAGSRLEIFLEQGLPDGDQSAYRPIQGESQPLQWVPQQRRWRSALTPLETGTLFLEWRQQSIAVEVIPDLSPKVIVLWPPDKYIFDLSQLHVKLEAKDDYGLHQILLRYRNESTETLEREIIQSFEGDFKIYQESYLWEISATPLRAGDNVTAWIEVSDSDTFQGPNVTLSEKFRFEVRSQREFHEYILRLFRKVDRELRDLLSVLDRQLVVETTDQENLIEELLNFLQEEANYDQLLSDGLRGFIGELRFQLRYYQRKREELAVPPS</sequence>
<accession>A0A2D6YFK9</accession>
<dbReference type="Proteomes" id="UP000226525">
    <property type="component" value="Unassembled WGS sequence"/>
</dbReference>
<comment type="caution">
    <text evidence="2">The sequence shown here is derived from an EMBL/GenBank/DDBJ whole genome shotgun (WGS) entry which is preliminary data.</text>
</comment>
<feature type="transmembrane region" description="Helical" evidence="1">
    <location>
        <begin position="49"/>
        <end position="70"/>
    </location>
</feature>
<organism evidence="2 3">
    <name type="scientific">SAR324 cluster bacterium</name>
    <dbReference type="NCBI Taxonomy" id="2024889"/>
    <lineage>
        <taxon>Bacteria</taxon>
        <taxon>Deltaproteobacteria</taxon>
        <taxon>SAR324 cluster</taxon>
    </lineage>
</organism>
<evidence type="ECO:0000256" key="1">
    <source>
        <dbReference type="SAM" id="Phobius"/>
    </source>
</evidence>